<organism evidence="1 2">
    <name type="scientific">Halobacteriovorax marinus</name>
    <dbReference type="NCBI Taxonomy" id="97084"/>
    <lineage>
        <taxon>Bacteria</taxon>
        <taxon>Pseudomonadati</taxon>
        <taxon>Bdellovibrionota</taxon>
        <taxon>Bacteriovoracia</taxon>
        <taxon>Bacteriovoracales</taxon>
        <taxon>Halobacteriovoraceae</taxon>
        <taxon>Halobacteriovorax</taxon>
    </lineage>
</organism>
<dbReference type="PROSITE" id="PS51257">
    <property type="entry name" value="PROKAR_LIPOPROTEIN"/>
    <property type="match status" value="1"/>
</dbReference>
<evidence type="ECO:0000313" key="2">
    <source>
        <dbReference type="Proteomes" id="UP000196531"/>
    </source>
</evidence>
<accession>A0A1Y5FCI4</accession>
<dbReference type="Proteomes" id="UP000196531">
    <property type="component" value="Unassembled WGS sequence"/>
</dbReference>
<reference evidence="2" key="1">
    <citation type="journal article" date="2017" name="Proc. Natl. Acad. Sci. U.S.A.">
        <title>Simulation of Deepwater Horizon oil plume reveals substrate specialization within a complex community of hydrocarbon-degraders.</title>
        <authorList>
            <person name="Hu P."/>
            <person name="Dubinsky E.A."/>
            <person name="Probst A.J."/>
            <person name="Wang J."/>
            <person name="Sieber C.M.K."/>
            <person name="Tom L.M."/>
            <person name="Gardinali P."/>
            <person name="Banfield J.F."/>
            <person name="Atlas R.M."/>
            <person name="Andersen G.L."/>
        </authorList>
    </citation>
    <scope>NUCLEOTIDE SEQUENCE [LARGE SCALE GENOMIC DNA]</scope>
</reference>
<sequence length="170" mass="19747">MKSLILILSFALSSCSFTKRNLVQRDEFEIYGGSAHGKSWDDSLTLKRASWYLEMTMAFDLLVTEIDDSSEFFNWFSTSEKVAINKCKKSYLAIYYSNDNDYISKKDFLANVKKRGLDEIVVNGFVSAFRLHHQYVLNSFKLYKTSVLCSRDTTHKEFIIEFANYPSVKM</sequence>
<proteinExistence type="predicted"/>
<evidence type="ECO:0000313" key="1">
    <source>
        <dbReference type="EMBL" id="OUR96342.1"/>
    </source>
</evidence>
<dbReference type="EMBL" id="MAAO01000006">
    <property type="protein sequence ID" value="OUR96342.1"/>
    <property type="molecule type" value="Genomic_DNA"/>
</dbReference>
<name>A0A1Y5FCI4_9BACT</name>
<evidence type="ECO:0008006" key="3">
    <source>
        <dbReference type="Google" id="ProtNLM"/>
    </source>
</evidence>
<comment type="caution">
    <text evidence="1">The sequence shown here is derived from an EMBL/GenBank/DDBJ whole genome shotgun (WGS) entry which is preliminary data.</text>
</comment>
<gene>
    <name evidence="1" type="ORF">A9Q84_08275</name>
</gene>
<protein>
    <recommendedName>
        <fullName evidence="3">Lipoprotein</fullName>
    </recommendedName>
</protein>
<dbReference type="AlphaFoldDB" id="A0A1Y5FCI4"/>